<feature type="transmembrane region" description="Helical" evidence="1">
    <location>
        <begin position="123"/>
        <end position="141"/>
    </location>
</feature>
<keyword evidence="1" id="KW-0472">Membrane</keyword>
<comment type="caution">
    <text evidence="6">The sequence shown here is derived from an EMBL/GenBank/DDBJ whole genome shotgun (WGS) entry which is preliminary data.</text>
</comment>
<name>A0A816VFY1_9BILA</name>
<dbReference type="EMBL" id="CAJNRF010010337">
    <property type="protein sequence ID" value="CAF2119614.1"/>
    <property type="molecule type" value="Genomic_DNA"/>
</dbReference>
<evidence type="ECO:0000313" key="9">
    <source>
        <dbReference type="Proteomes" id="UP000663856"/>
    </source>
</evidence>
<evidence type="ECO:0000313" key="3">
    <source>
        <dbReference type="EMBL" id="CAF1320116.1"/>
    </source>
</evidence>
<dbReference type="Proteomes" id="UP000663856">
    <property type="component" value="Unassembled WGS sequence"/>
</dbReference>
<accession>A0A816VFY1</accession>
<dbReference type="EMBL" id="CAJNRE010000022">
    <property type="protein sequence ID" value="CAF1904612.1"/>
    <property type="molecule type" value="Genomic_DNA"/>
</dbReference>
<dbReference type="AlphaFoldDB" id="A0A816VFY1"/>
<evidence type="ECO:0000313" key="8">
    <source>
        <dbReference type="EMBL" id="CAF3898553.1"/>
    </source>
</evidence>
<dbReference type="EMBL" id="CAJNRG010002025">
    <property type="protein sequence ID" value="CAF2042687.1"/>
    <property type="molecule type" value="Genomic_DNA"/>
</dbReference>
<protein>
    <submittedName>
        <fullName evidence="6">Uncharacterized protein</fullName>
    </submittedName>
</protein>
<sequence>MLTVCHLTLSFVILYINILLISSADIKCYSCYQETCPKPWSPNNVQQILSSDGWCLSFSTDNQTSESTYARNWALPGTCTENKCEWRKNATDTSFYVCCCNTNLCNGANSEITTTPTNGQIQFIRNTWFVFIVAFILLITLK</sequence>
<keyword evidence="2" id="KW-0732">Signal</keyword>
<dbReference type="EMBL" id="CAJOBJ010001826">
    <property type="protein sequence ID" value="CAF3898553.1"/>
    <property type="molecule type" value="Genomic_DNA"/>
</dbReference>
<gene>
    <name evidence="7" type="ORF">BYL167_LOCUS8167</name>
    <name evidence="8" type="ORF">GIL414_LOCUS6430</name>
    <name evidence="3" type="ORF">KQP761_LOCUS5699</name>
    <name evidence="4" type="ORF">MBJ925_LOCUS334</name>
    <name evidence="6" type="ORF">WKI299_LOCUS24098</name>
    <name evidence="5" type="ORF">XDN619_LOCUS7007</name>
</gene>
<organism evidence="6 9">
    <name type="scientific">Rotaria magnacalcarata</name>
    <dbReference type="NCBI Taxonomy" id="392030"/>
    <lineage>
        <taxon>Eukaryota</taxon>
        <taxon>Metazoa</taxon>
        <taxon>Spiralia</taxon>
        <taxon>Gnathifera</taxon>
        <taxon>Rotifera</taxon>
        <taxon>Eurotatoria</taxon>
        <taxon>Bdelloidea</taxon>
        <taxon>Philodinida</taxon>
        <taxon>Philodinidae</taxon>
        <taxon>Rotaria</taxon>
    </lineage>
</organism>
<dbReference type="Proteomes" id="UP000681720">
    <property type="component" value="Unassembled WGS sequence"/>
</dbReference>
<dbReference type="OrthoDB" id="9982138at2759"/>
<evidence type="ECO:0000313" key="7">
    <source>
        <dbReference type="EMBL" id="CAF3895041.1"/>
    </source>
</evidence>
<evidence type="ECO:0000313" key="5">
    <source>
        <dbReference type="EMBL" id="CAF2042687.1"/>
    </source>
</evidence>
<dbReference type="CDD" id="cd00117">
    <property type="entry name" value="TFP"/>
    <property type="match status" value="1"/>
</dbReference>
<dbReference type="Proteomes" id="UP000681967">
    <property type="component" value="Unassembled WGS sequence"/>
</dbReference>
<keyword evidence="1" id="KW-0812">Transmembrane</keyword>
<proteinExistence type="predicted"/>
<dbReference type="EMBL" id="CAJNOW010001515">
    <property type="protein sequence ID" value="CAF1320116.1"/>
    <property type="molecule type" value="Genomic_DNA"/>
</dbReference>
<evidence type="ECO:0000256" key="1">
    <source>
        <dbReference type="SAM" id="Phobius"/>
    </source>
</evidence>
<dbReference type="Proteomes" id="UP000663887">
    <property type="component" value="Unassembled WGS sequence"/>
</dbReference>
<dbReference type="Proteomes" id="UP000663834">
    <property type="component" value="Unassembled WGS sequence"/>
</dbReference>
<feature type="chain" id="PRO_5036230711" evidence="2">
    <location>
        <begin position="24"/>
        <end position="142"/>
    </location>
</feature>
<reference evidence="6" key="1">
    <citation type="submission" date="2021-02" db="EMBL/GenBank/DDBJ databases">
        <authorList>
            <person name="Nowell W R."/>
        </authorList>
    </citation>
    <scope>NUCLEOTIDE SEQUENCE</scope>
</reference>
<feature type="signal peptide" evidence="2">
    <location>
        <begin position="1"/>
        <end position="23"/>
    </location>
</feature>
<evidence type="ECO:0000313" key="4">
    <source>
        <dbReference type="EMBL" id="CAF1904612.1"/>
    </source>
</evidence>
<evidence type="ECO:0000313" key="6">
    <source>
        <dbReference type="EMBL" id="CAF2119614.1"/>
    </source>
</evidence>
<dbReference type="Proteomes" id="UP000663824">
    <property type="component" value="Unassembled WGS sequence"/>
</dbReference>
<evidence type="ECO:0000256" key="2">
    <source>
        <dbReference type="SAM" id="SignalP"/>
    </source>
</evidence>
<dbReference type="EMBL" id="CAJOBH010002206">
    <property type="protein sequence ID" value="CAF3895041.1"/>
    <property type="molecule type" value="Genomic_DNA"/>
</dbReference>
<keyword evidence="1" id="KW-1133">Transmembrane helix</keyword>